<accession>A0AAN1XWI2</accession>
<dbReference type="InterPro" id="IPR023883">
    <property type="entry name" value="CHP03980_redox-disulphide"/>
</dbReference>
<dbReference type="EMBL" id="AP025523">
    <property type="protein sequence ID" value="BDE06677.1"/>
    <property type="molecule type" value="Genomic_DNA"/>
</dbReference>
<dbReference type="Gene3D" id="1.10.3910.10">
    <property type="entry name" value="SP0561-like"/>
    <property type="match status" value="1"/>
</dbReference>
<evidence type="ECO:0000313" key="2">
    <source>
        <dbReference type="Proteomes" id="UP001317532"/>
    </source>
</evidence>
<dbReference type="Proteomes" id="UP001317532">
    <property type="component" value="Chromosome"/>
</dbReference>
<proteinExistence type="predicted"/>
<dbReference type="NCBIfam" id="TIGR03980">
    <property type="entry name" value="prismane_assoc"/>
    <property type="match status" value="1"/>
</dbReference>
<organism evidence="1 2">
    <name type="scientific">Vulcanimicrobium alpinum</name>
    <dbReference type="NCBI Taxonomy" id="3016050"/>
    <lineage>
        <taxon>Bacteria</taxon>
        <taxon>Bacillati</taxon>
        <taxon>Vulcanimicrobiota</taxon>
        <taxon>Vulcanimicrobiia</taxon>
        <taxon>Vulcanimicrobiales</taxon>
        <taxon>Vulcanimicrobiaceae</taxon>
        <taxon>Vulcanimicrobium</taxon>
    </lineage>
</organism>
<dbReference type="InterPro" id="IPR038062">
    <property type="entry name" value="ScdA-like_N_sf"/>
</dbReference>
<sequence length="135" mass="14690">MSTVAHFSKDMTVEQAFKTHAGARRVFARFHLGGCSNCAISETETIEQVSEGYGIPLGLLMDDLEKLFEQPSLDVGDVVKLPDEIRTKIPQLATVPEFGRVTDFAAGAYTVEFGDVRLQGLAEDFIKVDPATVPA</sequence>
<keyword evidence="2" id="KW-1185">Reference proteome</keyword>
<dbReference type="AlphaFoldDB" id="A0AAN1XWI2"/>
<evidence type="ECO:0008006" key="3">
    <source>
        <dbReference type="Google" id="ProtNLM"/>
    </source>
</evidence>
<dbReference type="KEGG" id="vab:WPS_19530"/>
<reference evidence="1 2" key="1">
    <citation type="journal article" date="2022" name="ISME Commun">
        <title>Vulcanimicrobium alpinus gen. nov. sp. nov., the first cultivated representative of the candidate phylum 'Eremiobacterota', is a metabolically versatile aerobic anoxygenic phototroph.</title>
        <authorList>
            <person name="Yabe S."/>
            <person name="Muto K."/>
            <person name="Abe K."/>
            <person name="Yokota A."/>
            <person name="Staudigel H."/>
            <person name="Tebo B.M."/>
        </authorList>
    </citation>
    <scope>NUCLEOTIDE SEQUENCE [LARGE SCALE GENOMIC DNA]</scope>
    <source>
        <strain evidence="1 2">WC8-2</strain>
    </source>
</reference>
<protein>
    <recommendedName>
        <fullName evidence="3">DUF1858 domain-containing protein</fullName>
    </recommendedName>
</protein>
<gene>
    <name evidence="1" type="ORF">WPS_19530</name>
</gene>
<evidence type="ECO:0000313" key="1">
    <source>
        <dbReference type="EMBL" id="BDE06677.1"/>
    </source>
</evidence>
<dbReference type="SUPFAM" id="SSF140683">
    <property type="entry name" value="SP0561-like"/>
    <property type="match status" value="1"/>
</dbReference>
<dbReference type="PANTHER" id="PTHR39341:SF1">
    <property type="entry name" value="DUF1858 DOMAIN-CONTAINING PROTEIN"/>
    <property type="match status" value="1"/>
</dbReference>
<name>A0AAN1XWI2_UNVUL</name>
<dbReference type="PANTHER" id="PTHR39341">
    <property type="entry name" value="BSL7085 PROTEIN"/>
    <property type="match status" value="1"/>
</dbReference>